<accession>A0A8G2FHE1</accession>
<gene>
    <name evidence="1" type="ORF">SAMN05660830_01162</name>
</gene>
<reference evidence="1 2" key="1">
    <citation type="submission" date="2016-11" db="EMBL/GenBank/DDBJ databases">
        <authorList>
            <person name="Varghese N."/>
            <person name="Submissions S."/>
        </authorList>
    </citation>
    <scope>NUCLEOTIDE SEQUENCE [LARGE SCALE GENOMIC DNA]</scope>
    <source>
        <strain evidence="1 2">DSM 17919</strain>
    </source>
</reference>
<organism evidence="1 2">
    <name type="scientific">Halodesulfovibrio aestuarii</name>
    <dbReference type="NCBI Taxonomy" id="126333"/>
    <lineage>
        <taxon>Bacteria</taxon>
        <taxon>Pseudomonadati</taxon>
        <taxon>Thermodesulfobacteriota</taxon>
        <taxon>Desulfovibrionia</taxon>
        <taxon>Desulfovibrionales</taxon>
        <taxon>Desulfovibrionaceae</taxon>
        <taxon>Halodesulfovibrio</taxon>
    </lineage>
</organism>
<protein>
    <submittedName>
        <fullName evidence="1">Uncharacterized protein</fullName>
    </submittedName>
</protein>
<evidence type="ECO:0000313" key="1">
    <source>
        <dbReference type="EMBL" id="SHI84136.1"/>
    </source>
</evidence>
<dbReference type="AlphaFoldDB" id="A0A8G2FHE1"/>
<dbReference type="EMBL" id="FQZR01000002">
    <property type="protein sequence ID" value="SHI84136.1"/>
    <property type="molecule type" value="Genomic_DNA"/>
</dbReference>
<dbReference type="RefSeq" id="WP_020002278.1">
    <property type="nucleotide sequence ID" value="NZ_CP192219.1"/>
</dbReference>
<sequence length="116" mass="13864">MKFSEMFEKVASYWPNQIVVDDCVGAGESRYSPKLWSLYEEIEEKYGIVESWEGVLNYSIYGELHKLLIKEFEKENYIILLDKVDKKKIEESMYNNFGALPEWDWLLAEYENDLEE</sequence>
<comment type="caution">
    <text evidence="1">The sequence shown here is derived from an EMBL/GenBank/DDBJ whole genome shotgun (WGS) entry which is preliminary data.</text>
</comment>
<dbReference type="Proteomes" id="UP000184001">
    <property type="component" value="Unassembled WGS sequence"/>
</dbReference>
<name>A0A8G2FHE1_9BACT</name>
<proteinExistence type="predicted"/>
<evidence type="ECO:0000313" key="2">
    <source>
        <dbReference type="Proteomes" id="UP000184001"/>
    </source>
</evidence>